<evidence type="ECO:0000256" key="6">
    <source>
        <dbReference type="ARBA" id="ARBA00022763"/>
    </source>
</evidence>
<keyword evidence="9" id="KW-0234">DNA repair</keyword>
<comment type="catalytic activity">
    <reaction evidence="10">
        <text>8-oxo-dGTP + H2O = 8-oxo-dGMP + diphosphate + H(+)</text>
        <dbReference type="Rhea" id="RHEA:31575"/>
        <dbReference type="ChEBI" id="CHEBI:15377"/>
        <dbReference type="ChEBI" id="CHEBI:15378"/>
        <dbReference type="ChEBI" id="CHEBI:33019"/>
        <dbReference type="ChEBI" id="CHEBI:63224"/>
        <dbReference type="ChEBI" id="CHEBI:77896"/>
        <dbReference type="EC" id="3.6.1.55"/>
    </reaction>
</comment>
<evidence type="ECO:0000256" key="4">
    <source>
        <dbReference type="ARBA" id="ARBA00022705"/>
    </source>
</evidence>
<keyword evidence="6" id="KW-0227">DNA damage</keyword>
<evidence type="ECO:0000256" key="10">
    <source>
        <dbReference type="ARBA" id="ARBA00035861"/>
    </source>
</evidence>
<keyword evidence="3" id="KW-0515">Mutator protein</keyword>
<organism evidence="18 19">
    <name type="scientific">Cyclobacterium xiamenense</name>
    <dbReference type="NCBI Taxonomy" id="1297121"/>
    <lineage>
        <taxon>Bacteria</taxon>
        <taxon>Pseudomonadati</taxon>
        <taxon>Bacteroidota</taxon>
        <taxon>Cytophagia</taxon>
        <taxon>Cytophagales</taxon>
        <taxon>Cyclobacteriaceae</taxon>
        <taxon>Cyclobacterium</taxon>
    </lineage>
</organism>
<keyword evidence="7" id="KW-0378">Hydrolase</keyword>
<comment type="similarity">
    <text evidence="2">Belongs to the Nudix hydrolase family.</text>
</comment>
<dbReference type="InterPro" id="IPR000086">
    <property type="entry name" value="NUDIX_hydrolase_dom"/>
</dbReference>
<keyword evidence="5" id="KW-0479">Metal-binding</keyword>
<evidence type="ECO:0000256" key="13">
    <source>
        <dbReference type="ARBA" id="ARBA00040794"/>
    </source>
</evidence>
<dbReference type="InterPro" id="IPR015797">
    <property type="entry name" value="NUDIX_hydrolase-like_dom_sf"/>
</dbReference>
<dbReference type="CDD" id="cd03425">
    <property type="entry name" value="NUDIX_MutT_NudA_like"/>
    <property type="match status" value="1"/>
</dbReference>
<sequence length="147" mass="16829">MIVNYLPGMFVVTCAVIYNSRNEVLAVQRSETMRMPLKWEFPGGKVELGETEKEALIREIREELRMTIFPEKRMQPVNHRYETGTICLVPYLARIGDVSPQLTEHLALRWLPPGRLQELDWAEADLPVVQQIQQGGAGFFDGNTVPF</sequence>
<keyword evidence="19" id="KW-1185">Reference proteome</keyword>
<protein>
    <recommendedName>
        <fullName evidence="13">8-oxo-dGTP diphosphatase</fullName>
        <ecNumber evidence="12">3.6.1.55</ecNumber>
    </recommendedName>
    <alternativeName>
        <fullName evidence="16">7,8-dihydro-8-oxoguanine-triphosphatase</fullName>
    </alternativeName>
    <alternativeName>
        <fullName evidence="15">Mutator protein MutT</fullName>
    </alternativeName>
    <alternativeName>
        <fullName evidence="14">dGTP pyrophosphohydrolase</fullName>
    </alternativeName>
</protein>
<dbReference type="PANTHER" id="PTHR47707">
    <property type="entry name" value="8-OXO-DGTP DIPHOSPHATASE"/>
    <property type="match status" value="1"/>
</dbReference>
<dbReference type="GO" id="GO:0046872">
    <property type="term" value="F:metal ion binding"/>
    <property type="evidence" value="ECO:0007669"/>
    <property type="project" value="UniProtKB-KW"/>
</dbReference>
<evidence type="ECO:0000256" key="2">
    <source>
        <dbReference type="ARBA" id="ARBA00005582"/>
    </source>
</evidence>
<dbReference type="PROSITE" id="PS51462">
    <property type="entry name" value="NUDIX"/>
    <property type="match status" value="1"/>
</dbReference>
<evidence type="ECO:0000256" key="3">
    <source>
        <dbReference type="ARBA" id="ARBA00022457"/>
    </source>
</evidence>
<dbReference type="InterPro" id="IPR020476">
    <property type="entry name" value="Nudix_hydrolase"/>
</dbReference>
<dbReference type="EC" id="3.6.1.55" evidence="12"/>
<keyword evidence="4" id="KW-0235">DNA replication</keyword>
<dbReference type="SUPFAM" id="SSF55811">
    <property type="entry name" value="Nudix"/>
    <property type="match status" value="1"/>
</dbReference>
<accession>A0A1H7BKP8</accession>
<dbReference type="GO" id="GO:0008413">
    <property type="term" value="F:8-oxo-7,8-dihydroguanosine triphosphate pyrophosphatase activity"/>
    <property type="evidence" value="ECO:0007669"/>
    <property type="project" value="TreeGrafter"/>
</dbReference>
<reference evidence="19" key="1">
    <citation type="submission" date="2016-10" db="EMBL/GenBank/DDBJ databases">
        <authorList>
            <person name="Varghese N."/>
            <person name="Submissions S."/>
        </authorList>
    </citation>
    <scope>NUCLEOTIDE SEQUENCE [LARGE SCALE GENOMIC DNA]</scope>
    <source>
        <strain evidence="19">IBRC-M 10761</strain>
    </source>
</reference>
<comment type="cofactor">
    <cofactor evidence="1">
        <name>Mg(2+)</name>
        <dbReference type="ChEBI" id="CHEBI:18420"/>
    </cofactor>
</comment>
<evidence type="ECO:0000256" key="14">
    <source>
        <dbReference type="ARBA" id="ARBA00041592"/>
    </source>
</evidence>
<name>A0A1H7BKP8_9BACT</name>
<gene>
    <name evidence="18" type="ORF">SAMN05192553_11218</name>
</gene>
<dbReference type="GO" id="GO:0006281">
    <property type="term" value="P:DNA repair"/>
    <property type="evidence" value="ECO:0007669"/>
    <property type="project" value="UniProtKB-KW"/>
</dbReference>
<evidence type="ECO:0000256" key="9">
    <source>
        <dbReference type="ARBA" id="ARBA00023204"/>
    </source>
</evidence>
<evidence type="ECO:0000259" key="17">
    <source>
        <dbReference type="PROSITE" id="PS51462"/>
    </source>
</evidence>
<feature type="domain" description="Nudix hydrolase" evidence="17">
    <location>
        <begin position="8"/>
        <end position="133"/>
    </location>
</feature>
<keyword evidence="8" id="KW-0460">Magnesium</keyword>
<evidence type="ECO:0000313" key="19">
    <source>
        <dbReference type="Proteomes" id="UP000199403"/>
    </source>
</evidence>
<dbReference type="Gene3D" id="3.90.79.10">
    <property type="entry name" value="Nucleoside Triphosphate Pyrophosphohydrolase"/>
    <property type="match status" value="1"/>
</dbReference>
<dbReference type="GO" id="GO:0035539">
    <property type="term" value="F:8-oxo-7,8-dihydrodeoxyguanosine triphosphate pyrophosphatase activity"/>
    <property type="evidence" value="ECO:0007669"/>
    <property type="project" value="UniProtKB-EC"/>
</dbReference>
<dbReference type="GO" id="GO:0006260">
    <property type="term" value="P:DNA replication"/>
    <property type="evidence" value="ECO:0007669"/>
    <property type="project" value="UniProtKB-KW"/>
</dbReference>
<dbReference type="GO" id="GO:0044716">
    <property type="term" value="F:8-oxo-GDP phosphatase activity"/>
    <property type="evidence" value="ECO:0007669"/>
    <property type="project" value="TreeGrafter"/>
</dbReference>
<dbReference type="PANTHER" id="PTHR47707:SF1">
    <property type="entry name" value="NUDIX HYDROLASE FAMILY PROTEIN"/>
    <property type="match status" value="1"/>
</dbReference>
<dbReference type="GO" id="GO:0044715">
    <property type="term" value="F:8-oxo-dGDP phosphatase activity"/>
    <property type="evidence" value="ECO:0007669"/>
    <property type="project" value="TreeGrafter"/>
</dbReference>
<dbReference type="RefSeq" id="WP_143057726.1">
    <property type="nucleotide sequence ID" value="NZ_FNZH01000012.1"/>
</dbReference>
<evidence type="ECO:0000313" key="18">
    <source>
        <dbReference type="EMBL" id="SEJ76917.1"/>
    </source>
</evidence>
<dbReference type="InterPro" id="IPR047127">
    <property type="entry name" value="MutT-like"/>
</dbReference>
<evidence type="ECO:0000256" key="16">
    <source>
        <dbReference type="ARBA" id="ARBA00042798"/>
    </source>
</evidence>
<dbReference type="OrthoDB" id="9810648at2"/>
<evidence type="ECO:0000256" key="7">
    <source>
        <dbReference type="ARBA" id="ARBA00022801"/>
    </source>
</evidence>
<evidence type="ECO:0000256" key="15">
    <source>
        <dbReference type="ARBA" id="ARBA00041979"/>
    </source>
</evidence>
<evidence type="ECO:0000256" key="5">
    <source>
        <dbReference type="ARBA" id="ARBA00022723"/>
    </source>
</evidence>
<dbReference type="EMBL" id="FNZH01000012">
    <property type="protein sequence ID" value="SEJ76917.1"/>
    <property type="molecule type" value="Genomic_DNA"/>
</dbReference>
<evidence type="ECO:0000256" key="1">
    <source>
        <dbReference type="ARBA" id="ARBA00001946"/>
    </source>
</evidence>
<dbReference type="STRING" id="1416801.SAMN05192553_11218"/>
<comment type="catalytic activity">
    <reaction evidence="11">
        <text>8-oxo-GTP + H2O = 8-oxo-GMP + diphosphate + H(+)</text>
        <dbReference type="Rhea" id="RHEA:67616"/>
        <dbReference type="ChEBI" id="CHEBI:15377"/>
        <dbReference type="ChEBI" id="CHEBI:15378"/>
        <dbReference type="ChEBI" id="CHEBI:33019"/>
        <dbReference type="ChEBI" id="CHEBI:143553"/>
        <dbReference type="ChEBI" id="CHEBI:145694"/>
    </reaction>
</comment>
<dbReference type="Pfam" id="PF00293">
    <property type="entry name" value="NUDIX"/>
    <property type="match status" value="1"/>
</dbReference>
<evidence type="ECO:0000256" key="11">
    <source>
        <dbReference type="ARBA" id="ARBA00036904"/>
    </source>
</evidence>
<evidence type="ECO:0000256" key="12">
    <source>
        <dbReference type="ARBA" id="ARBA00038905"/>
    </source>
</evidence>
<evidence type="ECO:0000256" key="8">
    <source>
        <dbReference type="ARBA" id="ARBA00022842"/>
    </source>
</evidence>
<dbReference type="AlphaFoldDB" id="A0A1H7BKP8"/>
<dbReference type="PRINTS" id="PR00502">
    <property type="entry name" value="NUDIXFAMILY"/>
</dbReference>
<proteinExistence type="inferred from homology"/>
<dbReference type="Proteomes" id="UP000199403">
    <property type="component" value="Unassembled WGS sequence"/>
</dbReference>